<dbReference type="AlphaFoldDB" id="A0A2G8S4L0"/>
<evidence type="ECO:0000313" key="2">
    <source>
        <dbReference type="EMBL" id="PIL28685.1"/>
    </source>
</evidence>
<protein>
    <recommendedName>
        <fullName evidence="4">HNH nuclease domain-containing protein</fullName>
    </recommendedName>
</protein>
<evidence type="ECO:0008006" key="4">
    <source>
        <dbReference type="Google" id="ProtNLM"/>
    </source>
</evidence>
<organism evidence="2 3">
    <name type="scientific">Ganoderma sinense ZZ0214-1</name>
    <dbReference type="NCBI Taxonomy" id="1077348"/>
    <lineage>
        <taxon>Eukaryota</taxon>
        <taxon>Fungi</taxon>
        <taxon>Dikarya</taxon>
        <taxon>Basidiomycota</taxon>
        <taxon>Agaricomycotina</taxon>
        <taxon>Agaricomycetes</taxon>
        <taxon>Polyporales</taxon>
        <taxon>Polyporaceae</taxon>
        <taxon>Ganoderma</taxon>
    </lineage>
</organism>
<sequence length="409" mass="45735">MNPRDPLSVPTPREILFRGWTVLIKHPGLDVRLLKFPALSADPTGRCGLFCPLVLNACRVLTNNKAEYGADFLATDIQGHNRIRIDDTPLDVDCYYFLGPLELEANRNYPIVKSFCAFIFPSSLPDDWCVIADARQRPIPVLGRAPPASAMSYEVKTRDGRCVITHYCDSTQCAYLIPKAEGVWFASNSMSTFASDNSEVGVDDRGNGILLRADVQLCMDAHGFVFYPADAHSFIAYFLSHDYSDFPELFHRRPATIHPDVPVQFLYARFAYTSINLLLSNDLDAIEEPPRYKAVKARNDLEKAKRKAIQTQTALGAMHESGRNEDDGMSDGSGDLDTSEKADGADMPELPEVEDPPETQTACHVETPHMLRLKSEYIRKNPQVWQTSTTPADAMREDKEGYYATLLTT</sequence>
<accession>A0A2G8S4L0</accession>
<reference evidence="2 3" key="1">
    <citation type="journal article" date="2015" name="Sci. Rep.">
        <title>Chromosome-level genome map provides insights into diverse defense mechanisms in the medicinal fungus Ganoderma sinense.</title>
        <authorList>
            <person name="Zhu Y."/>
            <person name="Xu J."/>
            <person name="Sun C."/>
            <person name="Zhou S."/>
            <person name="Xu H."/>
            <person name="Nelson D.R."/>
            <person name="Qian J."/>
            <person name="Song J."/>
            <person name="Luo H."/>
            <person name="Xiang L."/>
            <person name="Li Y."/>
            <person name="Xu Z."/>
            <person name="Ji A."/>
            <person name="Wang L."/>
            <person name="Lu S."/>
            <person name="Hayward A."/>
            <person name="Sun W."/>
            <person name="Li X."/>
            <person name="Schwartz D.C."/>
            <person name="Wang Y."/>
            <person name="Chen S."/>
        </authorList>
    </citation>
    <scope>NUCLEOTIDE SEQUENCE [LARGE SCALE GENOMIC DNA]</scope>
    <source>
        <strain evidence="2 3">ZZ0214-1</strain>
    </source>
</reference>
<comment type="caution">
    <text evidence="2">The sequence shown here is derived from an EMBL/GenBank/DDBJ whole genome shotgun (WGS) entry which is preliminary data.</text>
</comment>
<feature type="region of interest" description="Disordered" evidence="1">
    <location>
        <begin position="311"/>
        <end position="359"/>
    </location>
</feature>
<name>A0A2G8S4L0_9APHY</name>
<evidence type="ECO:0000313" key="3">
    <source>
        <dbReference type="Proteomes" id="UP000230002"/>
    </source>
</evidence>
<dbReference type="OrthoDB" id="2793280at2759"/>
<proteinExistence type="predicted"/>
<keyword evidence="3" id="KW-1185">Reference proteome</keyword>
<dbReference type="STRING" id="1077348.A0A2G8S4L0"/>
<gene>
    <name evidence="2" type="ORF">GSI_08729</name>
</gene>
<evidence type="ECO:0000256" key="1">
    <source>
        <dbReference type="SAM" id="MobiDB-lite"/>
    </source>
</evidence>
<dbReference type="Proteomes" id="UP000230002">
    <property type="component" value="Unassembled WGS sequence"/>
</dbReference>
<dbReference type="EMBL" id="AYKW01000023">
    <property type="protein sequence ID" value="PIL28685.1"/>
    <property type="molecule type" value="Genomic_DNA"/>
</dbReference>